<feature type="domain" description="Type II secretion system protein GspF" evidence="7">
    <location>
        <begin position="124"/>
        <end position="245"/>
    </location>
</feature>
<keyword evidence="3 6" id="KW-0812">Transmembrane</keyword>
<evidence type="ECO:0000256" key="3">
    <source>
        <dbReference type="ARBA" id="ARBA00022692"/>
    </source>
</evidence>
<comment type="subcellular location">
    <subcellularLocation>
        <location evidence="1">Cell membrane</location>
        <topology evidence="1">Multi-pass membrane protein</topology>
    </subcellularLocation>
</comment>
<feature type="transmembrane region" description="Helical" evidence="6">
    <location>
        <begin position="66"/>
        <end position="96"/>
    </location>
</feature>
<organism evidence="8 9">
    <name type="scientific">Streptantibioticus parmotrematis</name>
    <dbReference type="NCBI Taxonomy" id="2873249"/>
    <lineage>
        <taxon>Bacteria</taxon>
        <taxon>Bacillati</taxon>
        <taxon>Actinomycetota</taxon>
        <taxon>Actinomycetes</taxon>
        <taxon>Kitasatosporales</taxon>
        <taxon>Streptomycetaceae</taxon>
        <taxon>Streptantibioticus</taxon>
    </lineage>
</organism>
<evidence type="ECO:0000256" key="2">
    <source>
        <dbReference type="ARBA" id="ARBA00022475"/>
    </source>
</evidence>
<evidence type="ECO:0000256" key="5">
    <source>
        <dbReference type="ARBA" id="ARBA00023136"/>
    </source>
</evidence>
<sequence length="260" mass="27014">MSEVVHSLGMTFLGGAGVLWMTVGLVDARRGRLARRRRELLLGIARVRRPRTPRLNGRARAVGREWAAPVGVGCAAVVLVGGVAGCLLGLAGAYGIRRRQRTAHARTPPPEDESVARQLPLTAELLAACLAAGAAPAAAADAVGRSVDGPMGEALRRVAAEVRLGGDPAQCWERLAAVPQARDLARWMARASVSGVPPVATVSRLASGYRAERTRAAGARARRAGVVATAPLGLCFLPAFLVVGVVPVLIGLAEGMAHMK</sequence>
<evidence type="ECO:0000313" key="9">
    <source>
        <dbReference type="Proteomes" id="UP001198565"/>
    </source>
</evidence>
<dbReference type="InterPro" id="IPR018076">
    <property type="entry name" value="T2SS_GspF_dom"/>
</dbReference>
<evidence type="ECO:0000256" key="1">
    <source>
        <dbReference type="ARBA" id="ARBA00004651"/>
    </source>
</evidence>
<feature type="transmembrane region" description="Helical" evidence="6">
    <location>
        <begin position="6"/>
        <end position="28"/>
    </location>
</feature>
<dbReference type="PANTHER" id="PTHR35007">
    <property type="entry name" value="INTEGRAL MEMBRANE PROTEIN-RELATED"/>
    <property type="match status" value="1"/>
</dbReference>
<protein>
    <submittedName>
        <fullName evidence="8">Type II secretion system F family protein</fullName>
    </submittedName>
</protein>
<dbReference type="RefSeq" id="WP_222981217.1">
    <property type="nucleotide sequence ID" value="NZ_JAINVZ010000025.1"/>
</dbReference>
<keyword evidence="4 6" id="KW-1133">Transmembrane helix</keyword>
<dbReference type="EMBL" id="JAINVZ010000025">
    <property type="protein sequence ID" value="MBY8888496.1"/>
    <property type="molecule type" value="Genomic_DNA"/>
</dbReference>
<name>A0ABS7R0K5_9ACTN</name>
<keyword evidence="2" id="KW-1003">Cell membrane</keyword>
<comment type="caution">
    <text evidence="8">The sequence shown here is derived from an EMBL/GenBank/DDBJ whole genome shotgun (WGS) entry which is preliminary data.</text>
</comment>
<dbReference type="Pfam" id="PF00482">
    <property type="entry name" value="T2SSF"/>
    <property type="match status" value="1"/>
</dbReference>
<evidence type="ECO:0000313" key="8">
    <source>
        <dbReference type="EMBL" id="MBY8888496.1"/>
    </source>
</evidence>
<evidence type="ECO:0000256" key="6">
    <source>
        <dbReference type="SAM" id="Phobius"/>
    </source>
</evidence>
<feature type="transmembrane region" description="Helical" evidence="6">
    <location>
        <begin position="230"/>
        <end position="253"/>
    </location>
</feature>
<dbReference type="PANTHER" id="PTHR35007:SF3">
    <property type="entry name" value="POSSIBLE CONSERVED ALANINE RICH MEMBRANE PROTEIN"/>
    <property type="match status" value="1"/>
</dbReference>
<evidence type="ECO:0000259" key="7">
    <source>
        <dbReference type="Pfam" id="PF00482"/>
    </source>
</evidence>
<keyword evidence="9" id="KW-1185">Reference proteome</keyword>
<proteinExistence type="predicted"/>
<evidence type="ECO:0000256" key="4">
    <source>
        <dbReference type="ARBA" id="ARBA00022989"/>
    </source>
</evidence>
<accession>A0ABS7R0K5</accession>
<gene>
    <name evidence="8" type="ORF">K7472_27170</name>
</gene>
<reference evidence="8 9" key="1">
    <citation type="submission" date="2021-08" db="EMBL/GenBank/DDBJ databases">
        <title>Streptomyces sp. PTM05 isolated from lichen.</title>
        <authorList>
            <person name="Somphong A."/>
            <person name="Phongsopitanun W."/>
            <person name="Tanasupawat S."/>
        </authorList>
    </citation>
    <scope>NUCLEOTIDE SEQUENCE [LARGE SCALE GENOMIC DNA]</scope>
    <source>
        <strain evidence="8 9">Ptm05</strain>
    </source>
</reference>
<keyword evidence="5 6" id="KW-0472">Membrane</keyword>
<dbReference type="Proteomes" id="UP001198565">
    <property type="component" value="Unassembled WGS sequence"/>
</dbReference>